<dbReference type="EMBL" id="KZ503023">
    <property type="protein sequence ID" value="PKU69538.1"/>
    <property type="molecule type" value="Genomic_DNA"/>
</dbReference>
<evidence type="ECO:0000256" key="1">
    <source>
        <dbReference type="SAM" id="MobiDB-lite"/>
    </source>
</evidence>
<protein>
    <submittedName>
        <fullName evidence="2">Uncharacterized protein</fullName>
    </submittedName>
</protein>
<sequence length="50" mass="5489">MEGDRRDPGEPPTDPYTSHMIKSQGTARMAGTVFDTPPQAGKYRSIIPAR</sequence>
<evidence type="ECO:0000313" key="3">
    <source>
        <dbReference type="Proteomes" id="UP000233837"/>
    </source>
</evidence>
<reference evidence="2 3" key="2">
    <citation type="journal article" date="2017" name="Nature">
        <title>The Apostasia genome and the evolution of orchids.</title>
        <authorList>
            <person name="Zhang G.Q."/>
            <person name="Liu K.W."/>
            <person name="Li Z."/>
            <person name="Lohaus R."/>
            <person name="Hsiao Y.Y."/>
            <person name="Niu S.C."/>
            <person name="Wang J.Y."/>
            <person name="Lin Y.C."/>
            <person name="Xu Q."/>
            <person name="Chen L.J."/>
            <person name="Yoshida K."/>
            <person name="Fujiwara S."/>
            <person name="Wang Z.W."/>
            <person name="Zhang Y.Q."/>
            <person name="Mitsuda N."/>
            <person name="Wang M."/>
            <person name="Liu G.H."/>
            <person name="Pecoraro L."/>
            <person name="Huang H.X."/>
            <person name="Xiao X.J."/>
            <person name="Lin M."/>
            <person name="Wu X.Y."/>
            <person name="Wu W.L."/>
            <person name="Chen Y.Y."/>
            <person name="Chang S.B."/>
            <person name="Sakamoto S."/>
            <person name="Ohme-Takagi M."/>
            <person name="Yagi M."/>
            <person name="Zeng S.J."/>
            <person name="Shen C.Y."/>
            <person name="Yeh C.M."/>
            <person name="Luo Y.B."/>
            <person name="Tsai W.C."/>
            <person name="Van de Peer Y."/>
            <person name="Liu Z.J."/>
        </authorList>
    </citation>
    <scope>NUCLEOTIDE SEQUENCE [LARGE SCALE GENOMIC DNA]</scope>
    <source>
        <tissue evidence="2">The whole plant</tissue>
    </source>
</reference>
<dbReference type="AlphaFoldDB" id="A0A2I0W1N0"/>
<gene>
    <name evidence="2" type="ORF">MA16_Dca019224</name>
</gene>
<reference evidence="2 3" key="1">
    <citation type="journal article" date="2016" name="Sci. Rep.">
        <title>The Dendrobium catenatum Lindl. genome sequence provides insights into polysaccharide synthase, floral development and adaptive evolution.</title>
        <authorList>
            <person name="Zhang G.Q."/>
            <person name="Xu Q."/>
            <person name="Bian C."/>
            <person name="Tsai W.C."/>
            <person name="Yeh C.M."/>
            <person name="Liu K.W."/>
            <person name="Yoshida K."/>
            <person name="Zhang L.S."/>
            <person name="Chang S.B."/>
            <person name="Chen F."/>
            <person name="Shi Y."/>
            <person name="Su Y.Y."/>
            <person name="Zhang Y.Q."/>
            <person name="Chen L.J."/>
            <person name="Yin Y."/>
            <person name="Lin M."/>
            <person name="Huang H."/>
            <person name="Deng H."/>
            <person name="Wang Z.W."/>
            <person name="Zhu S.L."/>
            <person name="Zhao X."/>
            <person name="Deng C."/>
            <person name="Niu S.C."/>
            <person name="Huang J."/>
            <person name="Wang M."/>
            <person name="Liu G.H."/>
            <person name="Yang H.J."/>
            <person name="Xiao X.J."/>
            <person name="Hsiao Y.Y."/>
            <person name="Wu W.L."/>
            <person name="Chen Y.Y."/>
            <person name="Mitsuda N."/>
            <person name="Ohme-Takagi M."/>
            <person name="Luo Y.B."/>
            <person name="Van de Peer Y."/>
            <person name="Liu Z.J."/>
        </authorList>
    </citation>
    <scope>NUCLEOTIDE SEQUENCE [LARGE SCALE GENOMIC DNA]</scope>
    <source>
        <tissue evidence="2">The whole plant</tissue>
    </source>
</reference>
<proteinExistence type="predicted"/>
<accession>A0A2I0W1N0</accession>
<name>A0A2I0W1N0_9ASPA</name>
<dbReference type="Proteomes" id="UP000233837">
    <property type="component" value="Unassembled WGS sequence"/>
</dbReference>
<keyword evidence="3" id="KW-1185">Reference proteome</keyword>
<evidence type="ECO:0000313" key="2">
    <source>
        <dbReference type="EMBL" id="PKU69538.1"/>
    </source>
</evidence>
<feature type="region of interest" description="Disordered" evidence="1">
    <location>
        <begin position="1"/>
        <end position="50"/>
    </location>
</feature>
<organism evidence="2 3">
    <name type="scientific">Dendrobium catenatum</name>
    <dbReference type="NCBI Taxonomy" id="906689"/>
    <lineage>
        <taxon>Eukaryota</taxon>
        <taxon>Viridiplantae</taxon>
        <taxon>Streptophyta</taxon>
        <taxon>Embryophyta</taxon>
        <taxon>Tracheophyta</taxon>
        <taxon>Spermatophyta</taxon>
        <taxon>Magnoliopsida</taxon>
        <taxon>Liliopsida</taxon>
        <taxon>Asparagales</taxon>
        <taxon>Orchidaceae</taxon>
        <taxon>Epidendroideae</taxon>
        <taxon>Malaxideae</taxon>
        <taxon>Dendrobiinae</taxon>
        <taxon>Dendrobium</taxon>
    </lineage>
</organism>